<dbReference type="EnsemblFungi" id="MAPG_02350T0">
    <property type="protein sequence ID" value="MAPG_02350T0"/>
    <property type="gene ID" value="MAPG_02350"/>
</dbReference>
<reference evidence="2" key="2">
    <citation type="submission" date="2010-05" db="EMBL/GenBank/DDBJ databases">
        <title>The Genome Sequence of Magnaporthe poae strain ATCC 64411.</title>
        <authorList>
            <consortium name="The Broad Institute Genome Sequencing Platform"/>
            <consortium name="Broad Institute Genome Sequencing Center for Infectious Disease"/>
            <person name="Ma L.-J."/>
            <person name="Dead R."/>
            <person name="Young S."/>
            <person name="Zeng Q."/>
            <person name="Koehrsen M."/>
            <person name="Alvarado L."/>
            <person name="Berlin A."/>
            <person name="Chapman S.B."/>
            <person name="Chen Z."/>
            <person name="Freedman E."/>
            <person name="Gellesch M."/>
            <person name="Goldberg J."/>
            <person name="Griggs A."/>
            <person name="Gujja S."/>
            <person name="Heilman E.R."/>
            <person name="Heiman D."/>
            <person name="Hepburn T."/>
            <person name="Howarth C."/>
            <person name="Jen D."/>
            <person name="Larson L."/>
            <person name="Mehta T."/>
            <person name="Neiman D."/>
            <person name="Pearson M."/>
            <person name="Roberts A."/>
            <person name="Saif S."/>
            <person name="Shea T."/>
            <person name="Shenoy N."/>
            <person name="Sisk P."/>
            <person name="Stolte C."/>
            <person name="Sykes S."/>
            <person name="Walk T."/>
            <person name="White J."/>
            <person name="Yandava C."/>
            <person name="Haas B."/>
            <person name="Nusbaum C."/>
            <person name="Birren B."/>
        </authorList>
    </citation>
    <scope>NUCLEOTIDE SEQUENCE</scope>
    <source>
        <strain evidence="2">ATCC 64411</strain>
    </source>
</reference>
<dbReference type="EMBL" id="ADBL01000589">
    <property type="status" value="NOT_ANNOTATED_CDS"/>
    <property type="molecule type" value="Genomic_DNA"/>
</dbReference>
<sequence>MQYKCNGTELQYDNCRGARGYWDSPNGSAAIHSDVPGYQDFALDGRSFKARRTPRALSNLQADDSVTIEVCLGFFEGYNYVGVEYGRDCWLGNTLSGGTVQSATAAERDMPCSGSPLQYRGSGNHLLPYSAS</sequence>
<reference evidence="2" key="3">
    <citation type="submission" date="2011-03" db="EMBL/GenBank/DDBJ databases">
        <title>Annotation of Magnaporthe poae ATCC 64411.</title>
        <authorList>
            <person name="Ma L.-J."/>
            <person name="Dead R."/>
            <person name="Young S.K."/>
            <person name="Zeng Q."/>
            <person name="Gargeya S."/>
            <person name="Fitzgerald M."/>
            <person name="Haas B."/>
            <person name="Abouelleil A."/>
            <person name="Alvarado L."/>
            <person name="Arachchi H.M."/>
            <person name="Berlin A."/>
            <person name="Brown A."/>
            <person name="Chapman S.B."/>
            <person name="Chen Z."/>
            <person name="Dunbar C."/>
            <person name="Freedman E."/>
            <person name="Gearin G."/>
            <person name="Gellesch M."/>
            <person name="Goldberg J."/>
            <person name="Griggs A."/>
            <person name="Gujja S."/>
            <person name="Heiman D."/>
            <person name="Howarth C."/>
            <person name="Larson L."/>
            <person name="Lui A."/>
            <person name="MacDonald P.J.P."/>
            <person name="Mehta T."/>
            <person name="Montmayeur A."/>
            <person name="Murphy C."/>
            <person name="Neiman D."/>
            <person name="Pearson M."/>
            <person name="Priest M."/>
            <person name="Roberts A."/>
            <person name="Saif S."/>
            <person name="Shea T."/>
            <person name="Shenoy N."/>
            <person name="Sisk P."/>
            <person name="Stolte C."/>
            <person name="Sykes S."/>
            <person name="Yandava C."/>
            <person name="Wortman J."/>
            <person name="Nusbaum C."/>
            <person name="Birren B."/>
        </authorList>
    </citation>
    <scope>NUCLEOTIDE SEQUENCE</scope>
    <source>
        <strain evidence="2">ATCC 64411</strain>
    </source>
</reference>
<dbReference type="AlphaFoldDB" id="A0A0C4DR48"/>
<name>A0A0C4DR48_MAGP6</name>
<dbReference type="InterPro" id="IPR002889">
    <property type="entry name" value="WSC_carb-bd"/>
</dbReference>
<keyword evidence="4" id="KW-1185">Reference proteome</keyword>
<dbReference type="Proteomes" id="UP000011715">
    <property type="component" value="Unassembled WGS sequence"/>
</dbReference>
<evidence type="ECO:0000259" key="1">
    <source>
        <dbReference type="Pfam" id="PF01822"/>
    </source>
</evidence>
<dbReference type="EMBL" id="GL876967">
    <property type="protein sequence ID" value="KLU83286.1"/>
    <property type="molecule type" value="Genomic_DNA"/>
</dbReference>
<protein>
    <recommendedName>
        <fullName evidence="1">WSC domain-containing protein</fullName>
    </recommendedName>
</protein>
<accession>A0A0C4DR48</accession>
<feature type="domain" description="WSC" evidence="1">
    <location>
        <begin position="53"/>
        <end position="119"/>
    </location>
</feature>
<reference evidence="3" key="4">
    <citation type="journal article" date="2015" name="G3 (Bethesda)">
        <title>Genome sequences of three phytopathogenic species of the Magnaporthaceae family of fungi.</title>
        <authorList>
            <person name="Okagaki L.H."/>
            <person name="Nunes C.C."/>
            <person name="Sailsbery J."/>
            <person name="Clay B."/>
            <person name="Brown D."/>
            <person name="John T."/>
            <person name="Oh Y."/>
            <person name="Young N."/>
            <person name="Fitzgerald M."/>
            <person name="Haas B.J."/>
            <person name="Zeng Q."/>
            <person name="Young S."/>
            <person name="Adiconis X."/>
            <person name="Fan L."/>
            <person name="Levin J.Z."/>
            <person name="Mitchell T.K."/>
            <person name="Okubara P.A."/>
            <person name="Farman M.L."/>
            <person name="Kohn L.M."/>
            <person name="Birren B."/>
            <person name="Ma L.-J."/>
            <person name="Dean R.A."/>
        </authorList>
    </citation>
    <scope>NUCLEOTIDE SEQUENCE</scope>
    <source>
        <strain evidence="3">ATCC 64411 / 73-15</strain>
    </source>
</reference>
<dbReference type="VEuPathDB" id="FungiDB:MAPG_02350"/>
<proteinExistence type="predicted"/>
<gene>
    <name evidence="2" type="ORF">MAPG_02350</name>
</gene>
<evidence type="ECO:0000313" key="3">
    <source>
        <dbReference type="EnsemblFungi" id="MAPG_02350T0"/>
    </source>
</evidence>
<dbReference type="STRING" id="644358.A0A0C4DR48"/>
<organism evidence="3 4">
    <name type="scientific">Magnaporthiopsis poae (strain ATCC 64411 / 73-15)</name>
    <name type="common">Kentucky bluegrass fungus</name>
    <name type="synonym">Magnaporthe poae</name>
    <dbReference type="NCBI Taxonomy" id="644358"/>
    <lineage>
        <taxon>Eukaryota</taxon>
        <taxon>Fungi</taxon>
        <taxon>Dikarya</taxon>
        <taxon>Ascomycota</taxon>
        <taxon>Pezizomycotina</taxon>
        <taxon>Sordariomycetes</taxon>
        <taxon>Sordariomycetidae</taxon>
        <taxon>Magnaporthales</taxon>
        <taxon>Magnaporthaceae</taxon>
        <taxon>Magnaporthiopsis</taxon>
    </lineage>
</organism>
<dbReference type="Pfam" id="PF01822">
    <property type="entry name" value="WSC"/>
    <property type="match status" value="1"/>
</dbReference>
<reference evidence="3" key="5">
    <citation type="submission" date="2015-06" db="UniProtKB">
        <authorList>
            <consortium name="EnsemblFungi"/>
        </authorList>
    </citation>
    <scope>IDENTIFICATION</scope>
    <source>
        <strain evidence="3">ATCC 64411</strain>
    </source>
</reference>
<evidence type="ECO:0000313" key="2">
    <source>
        <dbReference type="EMBL" id="KLU83286.1"/>
    </source>
</evidence>
<reference evidence="4" key="1">
    <citation type="submission" date="2010-05" db="EMBL/GenBank/DDBJ databases">
        <title>The genome sequence of Magnaporthe poae strain ATCC 64411.</title>
        <authorList>
            <person name="Ma L.-J."/>
            <person name="Dead R."/>
            <person name="Young S."/>
            <person name="Zeng Q."/>
            <person name="Koehrsen M."/>
            <person name="Alvarado L."/>
            <person name="Berlin A."/>
            <person name="Chapman S.B."/>
            <person name="Chen Z."/>
            <person name="Freedman E."/>
            <person name="Gellesch M."/>
            <person name="Goldberg J."/>
            <person name="Griggs A."/>
            <person name="Gujja S."/>
            <person name="Heilman E.R."/>
            <person name="Heiman D."/>
            <person name="Hepburn T."/>
            <person name="Howarth C."/>
            <person name="Jen D."/>
            <person name="Larson L."/>
            <person name="Mehta T."/>
            <person name="Neiman D."/>
            <person name="Pearson M."/>
            <person name="Roberts A."/>
            <person name="Saif S."/>
            <person name="Shea T."/>
            <person name="Shenoy N."/>
            <person name="Sisk P."/>
            <person name="Stolte C."/>
            <person name="Sykes S."/>
            <person name="Walk T."/>
            <person name="White J."/>
            <person name="Yandava C."/>
            <person name="Haas B."/>
            <person name="Nusbaum C."/>
            <person name="Birren B."/>
        </authorList>
    </citation>
    <scope>NUCLEOTIDE SEQUENCE [LARGE SCALE GENOMIC DNA]</scope>
    <source>
        <strain evidence="4">ATCC 64411 / 73-15</strain>
    </source>
</reference>
<evidence type="ECO:0000313" key="4">
    <source>
        <dbReference type="Proteomes" id="UP000011715"/>
    </source>
</evidence>
<dbReference type="OrthoDB" id="5985073at2759"/>